<feature type="transmembrane region" description="Helical" evidence="5">
    <location>
        <begin position="132"/>
        <end position="153"/>
    </location>
</feature>
<evidence type="ECO:0000256" key="1">
    <source>
        <dbReference type="ARBA" id="ARBA00004141"/>
    </source>
</evidence>
<keyword evidence="3 5" id="KW-1133">Transmembrane helix</keyword>
<sequence length="282" mass="31161">MSNSTNSSTTASASLAFGIPMVIVALCSVVICIIIIVLILKKSAGNFFQLKIVDRVAFYTVTYDLLFYAAQVAHGVHRALANGIPEGIQCSIQAIFLLEFAYSQTFLSVITAIFVFMLILKGRQISFGKYDWRMQLPVIGIPLAILITAAGFGQLCSNRTYCGFREVRGVLSWHFLGFFLIVVLSILTITILYLIIWCYVRIESNRIKTTLQKQTAVKANRLAFKLSLFVLVYVVQFGGNAVEGLWISISEPPLSLRYASVVASVTGGILNGIVYFAIRRTT</sequence>
<feature type="transmembrane region" description="Helical" evidence="5">
    <location>
        <begin position="101"/>
        <end position="120"/>
    </location>
</feature>
<evidence type="ECO:0000256" key="3">
    <source>
        <dbReference type="ARBA" id="ARBA00022989"/>
    </source>
</evidence>
<feature type="transmembrane region" description="Helical" evidence="5">
    <location>
        <begin position="15"/>
        <end position="40"/>
    </location>
</feature>
<evidence type="ECO:0008006" key="8">
    <source>
        <dbReference type="Google" id="ProtNLM"/>
    </source>
</evidence>
<feature type="transmembrane region" description="Helical" evidence="5">
    <location>
        <begin position="221"/>
        <end position="238"/>
    </location>
</feature>
<comment type="subcellular location">
    <subcellularLocation>
        <location evidence="1">Membrane</location>
        <topology evidence="1">Multi-pass membrane protein</topology>
    </subcellularLocation>
</comment>
<dbReference type="OrthoDB" id="10312509at2759"/>
<feature type="transmembrane region" description="Helical" evidence="5">
    <location>
        <begin position="258"/>
        <end position="278"/>
    </location>
</feature>
<accession>A0A6J8BM49</accession>
<dbReference type="Proteomes" id="UP000507470">
    <property type="component" value="Unassembled WGS sequence"/>
</dbReference>
<keyword evidence="2 5" id="KW-0812">Transmembrane</keyword>
<dbReference type="GO" id="GO:0005886">
    <property type="term" value="C:plasma membrane"/>
    <property type="evidence" value="ECO:0007669"/>
    <property type="project" value="TreeGrafter"/>
</dbReference>
<keyword evidence="4 5" id="KW-0472">Membrane</keyword>
<name>A0A6J8BM49_MYTCO</name>
<dbReference type="PANTHER" id="PTHR23112">
    <property type="entry name" value="G PROTEIN-COUPLED RECEPTOR 157-RELATED"/>
    <property type="match status" value="1"/>
</dbReference>
<organism evidence="6 7">
    <name type="scientific">Mytilus coruscus</name>
    <name type="common">Sea mussel</name>
    <dbReference type="NCBI Taxonomy" id="42192"/>
    <lineage>
        <taxon>Eukaryota</taxon>
        <taxon>Metazoa</taxon>
        <taxon>Spiralia</taxon>
        <taxon>Lophotrochozoa</taxon>
        <taxon>Mollusca</taxon>
        <taxon>Bivalvia</taxon>
        <taxon>Autobranchia</taxon>
        <taxon>Pteriomorphia</taxon>
        <taxon>Mytilida</taxon>
        <taxon>Mytiloidea</taxon>
        <taxon>Mytilidae</taxon>
        <taxon>Mytilinae</taxon>
        <taxon>Mytilus</taxon>
    </lineage>
</organism>
<evidence type="ECO:0000256" key="5">
    <source>
        <dbReference type="SAM" id="Phobius"/>
    </source>
</evidence>
<dbReference type="PANTHER" id="PTHR23112:SF0">
    <property type="entry name" value="TRANSMEMBRANE PROTEIN 116"/>
    <property type="match status" value="1"/>
</dbReference>
<proteinExistence type="predicted"/>
<reference evidence="6 7" key="1">
    <citation type="submission" date="2020-06" db="EMBL/GenBank/DDBJ databases">
        <authorList>
            <person name="Li R."/>
            <person name="Bekaert M."/>
        </authorList>
    </citation>
    <scope>NUCLEOTIDE SEQUENCE [LARGE SCALE GENOMIC DNA]</scope>
    <source>
        <strain evidence="7">wild</strain>
    </source>
</reference>
<dbReference type="GO" id="GO:0004930">
    <property type="term" value="F:G protein-coupled receptor activity"/>
    <property type="evidence" value="ECO:0007669"/>
    <property type="project" value="TreeGrafter"/>
</dbReference>
<evidence type="ECO:0000256" key="4">
    <source>
        <dbReference type="ARBA" id="ARBA00023136"/>
    </source>
</evidence>
<evidence type="ECO:0000313" key="6">
    <source>
        <dbReference type="EMBL" id="CAC5385025.1"/>
    </source>
</evidence>
<feature type="transmembrane region" description="Helical" evidence="5">
    <location>
        <begin position="173"/>
        <end position="200"/>
    </location>
</feature>
<evidence type="ECO:0000256" key="2">
    <source>
        <dbReference type="ARBA" id="ARBA00022692"/>
    </source>
</evidence>
<dbReference type="EMBL" id="CACVKT020003682">
    <property type="protein sequence ID" value="CAC5385025.1"/>
    <property type="molecule type" value="Genomic_DNA"/>
</dbReference>
<gene>
    <name evidence="6" type="ORF">MCOR_20607</name>
</gene>
<protein>
    <recommendedName>
        <fullName evidence="8">G-protein coupled receptors family 1 profile domain-containing protein</fullName>
    </recommendedName>
</protein>
<dbReference type="AlphaFoldDB" id="A0A6J8BM49"/>
<dbReference type="GO" id="GO:0007189">
    <property type="term" value="P:adenylate cyclase-activating G protein-coupled receptor signaling pathway"/>
    <property type="evidence" value="ECO:0007669"/>
    <property type="project" value="TreeGrafter"/>
</dbReference>
<dbReference type="Gene3D" id="1.20.1070.10">
    <property type="entry name" value="Rhodopsin 7-helix transmembrane proteins"/>
    <property type="match status" value="1"/>
</dbReference>
<evidence type="ECO:0000313" key="7">
    <source>
        <dbReference type="Proteomes" id="UP000507470"/>
    </source>
</evidence>
<keyword evidence="7" id="KW-1185">Reference proteome</keyword>
<feature type="transmembrane region" description="Helical" evidence="5">
    <location>
        <begin position="52"/>
        <end position="70"/>
    </location>
</feature>